<accession>A0ABU1FGM5</accession>
<protein>
    <submittedName>
        <fullName evidence="3">SRPBCC domain-containing protein</fullName>
    </submittedName>
</protein>
<evidence type="ECO:0000313" key="4">
    <source>
        <dbReference type="Proteomes" id="UP001260072"/>
    </source>
</evidence>
<evidence type="ECO:0000259" key="2">
    <source>
        <dbReference type="Pfam" id="PF08327"/>
    </source>
</evidence>
<gene>
    <name evidence="3" type="ORF">RH861_02335</name>
</gene>
<organism evidence="3 4">
    <name type="scientific">Agromyces indicus</name>
    <dbReference type="NCBI Taxonomy" id="758919"/>
    <lineage>
        <taxon>Bacteria</taxon>
        <taxon>Bacillati</taxon>
        <taxon>Actinomycetota</taxon>
        <taxon>Actinomycetes</taxon>
        <taxon>Micrococcales</taxon>
        <taxon>Microbacteriaceae</taxon>
        <taxon>Agromyces</taxon>
    </lineage>
</organism>
<proteinExistence type="inferred from homology"/>
<comment type="similarity">
    <text evidence="1">Belongs to the AHA1 family.</text>
</comment>
<dbReference type="InterPro" id="IPR023393">
    <property type="entry name" value="START-like_dom_sf"/>
</dbReference>
<dbReference type="Pfam" id="PF08327">
    <property type="entry name" value="AHSA1"/>
    <property type="match status" value="1"/>
</dbReference>
<reference evidence="4" key="1">
    <citation type="submission" date="2023-07" db="EMBL/GenBank/DDBJ databases">
        <title>Description of three actinobacteria isolated from air of manufacturing shop in a pharmaceutical factory.</title>
        <authorList>
            <person name="Zhang D.-F."/>
        </authorList>
    </citation>
    <scope>NUCLEOTIDE SEQUENCE [LARGE SCALE GENOMIC DNA]</scope>
    <source>
        <strain evidence="4">CCTCC AB 2011122</strain>
    </source>
</reference>
<dbReference type="InterPro" id="IPR013538">
    <property type="entry name" value="ASHA1/2-like_C"/>
</dbReference>
<comment type="caution">
    <text evidence="3">The sequence shown here is derived from an EMBL/GenBank/DDBJ whole genome shotgun (WGS) entry which is preliminary data.</text>
</comment>
<dbReference type="Proteomes" id="UP001260072">
    <property type="component" value="Unassembled WGS sequence"/>
</dbReference>
<keyword evidence="4" id="KW-1185">Reference proteome</keyword>
<name>A0ABU1FGM5_9MICO</name>
<evidence type="ECO:0000256" key="1">
    <source>
        <dbReference type="ARBA" id="ARBA00006817"/>
    </source>
</evidence>
<evidence type="ECO:0000313" key="3">
    <source>
        <dbReference type="EMBL" id="MDR5690894.1"/>
    </source>
</evidence>
<sequence length="172" mass="19002">MTSIRPTGHYTQKADGLYLQLDRLFRAPIEEIWFSLTNPTALNGWIGTYTGSPSTGAVRFRMGAEGAEAPWQDVSILECAPPHRVHLDIDQGEDAPPWRLLVHLNEGSGLTTLTLAHRLPPGEDVGSLGAGWDYYLDRLTAARAGDPLPDWDRDGYLDTLGPHYRDLRIPAA</sequence>
<dbReference type="EMBL" id="JAVKGS010000001">
    <property type="protein sequence ID" value="MDR5690894.1"/>
    <property type="molecule type" value="Genomic_DNA"/>
</dbReference>
<dbReference type="SUPFAM" id="SSF55961">
    <property type="entry name" value="Bet v1-like"/>
    <property type="match status" value="1"/>
</dbReference>
<dbReference type="Gene3D" id="3.30.530.20">
    <property type="match status" value="1"/>
</dbReference>
<dbReference type="RefSeq" id="WP_310519577.1">
    <property type="nucleotide sequence ID" value="NZ_BAABBS010000004.1"/>
</dbReference>
<feature type="domain" description="Activator of Hsp90 ATPase homologue 1/2-like C-terminal" evidence="2">
    <location>
        <begin position="26"/>
        <end position="141"/>
    </location>
</feature>